<feature type="domain" description="CN hydrolase" evidence="2">
    <location>
        <begin position="173"/>
        <end position="387"/>
    </location>
</feature>
<keyword evidence="3" id="KW-0614">Plasmid</keyword>
<dbReference type="Gene3D" id="3.60.110.10">
    <property type="entry name" value="Carbon-nitrogen hydrolase"/>
    <property type="match status" value="1"/>
</dbReference>
<dbReference type="EMBL" id="CP030763">
    <property type="protein sequence ID" value="AXA44099.1"/>
    <property type="molecule type" value="Genomic_DNA"/>
</dbReference>
<dbReference type="AlphaFoldDB" id="A0A2Z4YSQ6"/>
<evidence type="ECO:0000313" key="4">
    <source>
        <dbReference type="Proteomes" id="UP000251166"/>
    </source>
</evidence>
<dbReference type="GO" id="GO:0016020">
    <property type="term" value="C:membrane"/>
    <property type="evidence" value="ECO:0007669"/>
    <property type="project" value="InterPro"/>
</dbReference>
<feature type="transmembrane region" description="Helical" evidence="1">
    <location>
        <begin position="20"/>
        <end position="40"/>
    </location>
</feature>
<evidence type="ECO:0000256" key="1">
    <source>
        <dbReference type="SAM" id="Phobius"/>
    </source>
</evidence>
<dbReference type="SUPFAM" id="SSF56317">
    <property type="entry name" value="Carbon-nitrogen hydrolase"/>
    <property type="match status" value="1"/>
</dbReference>
<feature type="transmembrane region" description="Helical" evidence="1">
    <location>
        <begin position="140"/>
        <end position="160"/>
    </location>
</feature>
<dbReference type="GO" id="GO:0016787">
    <property type="term" value="F:hydrolase activity"/>
    <property type="evidence" value="ECO:0007669"/>
    <property type="project" value="UniProtKB-KW"/>
</dbReference>
<dbReference type="NCBIfam" id="NF010400">
    <property type="entry name" value="PRK13825.1-4"/>
    <property type="match status" value="1"/>
</dbReference>
<reference evidence="3 4" key="1">
    <citation type="submission" date="2018-07" db="EMBL/GenBank/DDBJ databases">
        <title>Rhizobium leguminosarum strain:ATCC 14479 Genome sequencing and assembly.</title>
        <authorList>
            <person name="Chakraborty R."/>
        </authorList>
    </citation>
    <scope>NUCLEOTIDE SEQUENCE [LARGE SCALE GENOMIC DNA]</scope>
    <source>
        <strain evidence="3 4">ATCC 14479</strain>
        <plasmid evidence="4">Plasmid unnamed3</plasmid>
    </source>
</reference>
<keyword evidence="1" id="KW-1133">Transmembrane helix</keyword>
<dbReference type="InterPro" id="IPR016707">
    <property type="entry name" value="Conjugal_tfr_TraB_rhizob"/>
</dbReference>
<dbReference type="RefSeq" id="WP_112908018.1">
    <property type="nucleotide sequence ID" value="NZ_CP030763.1"/>
</dbReference>
<keyword evidence="1" id="KW-0812">Transmembrane</keyword>
<evidence type="ECO:0000259" key="2">
    <source>
        <dbReference type="PROSITE" id="PS50263"/>
    </source>
</evidence>
<dbReference type="InterPro" id="IPR036526">
    <property type="entry name" value="C-N_Hydrolase_sf"/>
</dbReference>
<dbReference type="PIRSF" id="PIRSF017932">
    <property type="entry name" value="Conjugal_transfer_TraB_rhizob"/>
    <property type="match status" value="1"/>
</dbReference>
<dbReference type="NCBIfam" id="NF010398">
    <property type="entry name" value="PRK13825.1-2"/>
    <property type="match status" value="1"/>
</dbReference>
<evidence type="ECO:0000313" key="3">
    <source>
        <dbReference type="EMBL" id="AXA44099.1"/>
    </source>
</evidence>
<dbReference type="Proteomes" id="UP000251166">
    <property type="component" value="Plasmid unnamed3"/>
</dbReference>
<gene>
    <name evidence="3" type="ORF">DLJ82_6128</name>
</gene>
<feature type="transmembrane region" description="Helical" evidence="1">
    <location>
        <begin position="76"/>
        <end position="97"/>
    </location>
</feature>
<sequence length="387" mass="41736">MRRDHLRTAALTGLAIAAGWIGWSGQVVLLPATLAFPAIWALVPNRVAVGLVSAGYFLAASRGLPQGAAAFYSYNLWPGLLLWLVASISFLSVHTVLWTSVASKRPHRFLAAAILMALPPFGITGWAHPITAAGVLFPGWGWWGLAATTAGLIGLVSWIWPAVAIALTGAWAWSAATWTDPEVPRSWRGVDLEMGASLGREADLSRQRDLISKARGAADDGVGYIVLPESALGFWTPTVERLWTKALVGSSVTVIAGAAVVDADGYDNVLVEMSAAGARVLYRERMPVPGSMWQPWRSWWGDSEGAQADFFANPIVVLHDRKLAPLICYEQLIAWPVLQSMLHDPDVIVAVGNGWWTANTSIVAIQRASVEAWARLFAKPLVISFNA</sequence>
<dbReference type="InterPro" id="IPR003010">
    <property type="entry name" value="C-N_Hydrolase"/>
</dbReference>
<proteinExistence type="predicted"/>
<protein>
    <submittedName>
        <fullName evidence="3">Carbon-nitrogen hydrolase family protein</fullName>
    </submittedName>
</protein>
<name>A0A2Z4YSQ6_RHILE</name>
<dbReference type="Pfam" id="PF00795">
    <property type="entry name" value="CN_hydrolase"/>
    <property type="match status" value="1"/>
</dbReference>
<accession>A0A2Z4YSQ6</accession>
<organism evidence="3 4">
    <name type="scientific">Rhizobium leguminosarum</name>
    <dbReference type="NCBI Taxonomy" id="384"/>
    <lineage>
        <taxon>Bacteria</taxon>
        <taxon>Pseudomonadati</taxon>
        <taxon>Pseudomonadota</taxon>
        <taxon>Alphaproteobacteria</taxon>
        <taxon>Hyphomicrobiales</taxon>
        <taxon>Rhizobiaceae</taxon>
        <taxon>Rhizobium/Agrobacterium group</taxon>
        <taxon>Rhizobium</taxon>
    </lineage>
</organism>
<dbReference type="PROSITE" id="PS50263">
    <property type="entry name" value="CN_HYDROLASE"/>
    <property type="match status" value="1"/>
</dbReference>
<keyword evidence="1" id="KW-0472">Membrane</keyword>
<keyword evidence="3" id="KW-0378">Hydrolase</keyword>
<geneLocation type="plasmid" evidence="3 4">
    <name>unnamed3</name>
</geneLocation>
<feature type="transmembrane region" description="Helical" evidence="1">
    <location>
        <begin position="109"/>
        <end position="128"/>
    </location>
</feature>